<dbReference type="InterPro" id="IPR004027">
    <property type="entry name" value="SEC_C_motif"/>
</dbReference>
<dbReference type="RefSeq" id="WP_204890530.1">
    <property type="nucleotide sequence ID" value="NZ_JBHUFW010000011.1"/>
</dbReference>
<sequence length="621" mass="70597">MNRLIGEKNTAAGRNEPCPCGSGKKYKKCCGVGETENNLLQEQNQVLHSLLQEFFENHPRPTHQKNLLAWKDKTEDLLVPLYGEDKSGGIIGDAFFFSERVDIWNGFIEQKIQRELRPQILQVLQTWIDPPFLAAEILSISNYCAEMRDVLSGRHYTIDVNESFPVEAGNIALGFYLPDKRRGEDFLMALNSITAAVDVSPETVEKLKEMYRTSVAATAQAFYRANLVTIYQMFSSGLRSTHEVSEEVLKAVQGLEEFLIEQDLKSDLLIETLFHYLEPLSSVPEAAIAGAAEFGMSQGLLDLGWPPGKSAEVFGVDRGEVKVFAEGLQVFYEETIAHQEKEAEYAFEVGTQPKAKELHNWQLFMHLKHTAISSEAALKRHMEYYHDKPYEPKSDSEKAQLLAYRLYAEAHAAEMAEGLHEVQQLDPQLADGFLLAAAAEKEPRQKETLLKKAVSSSRIQFEPDMEIPWLYIPNRPYLRAVFLLGVHYWEQRNLEEAFSEFRNLLQVNPGDHQGARYLAVSSLIGLGRLEEAESLIAHYEEDYSDNAFYSWFKWLIARSRSIHGAATQELYVKAAEGNPYVKKHVEQRRSPLPYPKKEIISPRSPEEARLIWSLLAPALMH</sequence>
<dbReference type="Proteomes" id="UP001597273">
    <property type="component" value="Unassembled WGS sequence"/>
</dbReference>
<gene>
    <name evidence="2" type="ORF">ACFSDB_14650</name>
</gene>
<dbReference type="Pfam" id="PF02810">
    <property type="entry name" value="SEC-C"/>
    <property type="match status" value="1"/>
</dbReference>
<dbReference type="InterPro" id="IPR011990">
    <property type="entry name" value="TPR-like_helical_dom_sf"/>
</dbReference>
<keyword evidence="3" id="KW-1185">Reference proteome</keyword>
<evidence type="ECO:0000313" key="3">
    <source>
        <dbReference type="Proteomes" id="UP001597273"/>
    </source>
</evidence>
<evidence type="ECO:0000313" key="2">
    <source>
        <dbReference type="EMBL" id="MFD1864148.1"/>
    </source>
</evidence>
<dbReference type="Pfam" id="PF14559">
    <property type="entry name" value="TPR_19"/>
    <property type="match status" value="1"/>
</dbReference>
<evidence type="ECO:0000256" key="1">
    <source>
        <dbReference type="PROSITE-ProRule" id="PRU00339"/>
    </source>
</evidence>
<dbReference type="Gene3D" id="1.25.40.10">
    <property type="entry name" value="Tetratricopeptide repeat domain"/>
    <property type="match status" value="1"/>
</dbReference>
<name>A0ABW4QKR6_9BACL</name>
<dbReference type="Gene3D" id="3.10.450.50">
    <property type="match status" value="1"/>
</dbReference>
<dbReference type="InterPro" id="IPR019734">
    <property type="entry name" value="TPR_rpt"/>
</dbReference>
<keyword evidence="1" id="KW-0802">TPR repeat</keyword>
<accession>A0ABW4QKR6</accession>
<protein>
    <submittedName>
        <fullName evidence="2">SEC-C metal-binding domain-containing protein</fullName>
    </submittedName>
</protein>
<feature type="repeat" description="TPR" evidence="1">
    <location>
        <begin position="478"/>
        <end position="511"/>
    </location>
</feature>
<dbReference type="PROSITE" id="PS50005">
    <property type="entry name" value="TPR"/>
    <property type="match status" value="1"/>
</dbReference>
<comment type="caution">
    <text evidence="2">The sequence shown here is derived from an EMBL/GenBank/DDBJ whole genome shotgun (WGS) entry which is preliminary data.</text>
</comment>
<dbReference type="SUPFAM" id="SSF48452">
    <property type="entry name" value="TPR-like"/>
    <property type="match status" value="1"/>
</dbReference>
<organism evidence="2 3">
    <name type="scientific">Planococcus chinensis</name>
    <dbReference type="NCBI Taxonomy" id="272917"/>
    <lineage>
        <taxon>Bacteria</taxon>
        <taxon>Bacillati</taxon>
        <taxon>Bacillota</taxon>
        <taxon>Bacilli</taxon>
        <taxon>Bacillales</taxon>
        <taxon>Caryophanaceae</taxon>
        <taxon>Planococcus</taxon>
    </lineage>
</organism>
<reference evidence="3" key="1">
    <citation type="journal article" date="2019" name="Int. J. Syst. Evol. Microbiol.">
        <title>The Global Catalogue of Microorganisms (GCM) 10K type strain sequencing project: providing services to taxonomists for standard genome sequencing and annotation.</title>
        <authorList>
            <consortium name="The Broad Institute Genomics Platform"/>
            <consortium name="The Broad Institute Genome Sequencing Center for Infectious Disease"/>
            <person name="Wu L."/>
            <person name="Ma J."/>
        </authorList>
    </citation>
    <scope>NUCLEOTIDE SEQUENCE [LARGE SCALE GENOMIC DNA]</scope>
    <source>
        <strain evidence="3">CGMCC 1.15475</strain>
    </source>
</reference>
<proteinExistence type="predicted"/>
<dbReference type="SUPFAM" id="SSF103642">
    <property type="entry name" value="Sec-C motif"/>
    <property type="match status" value="1"/>
</dbReference>
<dbReference type="EMBL" id="JBHUFW010000011">
    <property type="protein sequence ID" value="MFD1864148.1"/>
    <property type="molecule type" value="Genomic_DNA"/>
</dbReference>